<accession>A0A1M5UEU3</accession>
<evidence type="ECO:0000256" key="1">
    <source>
        <dbReference type="SAM" id="Phobius"/>
    </source>
</evidence>
<dbReference type="AlphaFoldDB" id="A0A1M5UEU3"/>
<keyword evidence="1" id="KW-0472">Membrane</keyword>
<organism evidence="2 3">
    <name type="scientific">Bradyrhizobium erythrophlei</name>
    <dbReference type="NCBI Taxonomy" id="1437360"/>
    <lineage>
        <taxon>Bacteria</taxon>
        <taxon>Pseudomonadati</taxon>
        <taxon>Pseudomonadota</taxon>
        <taxon>Alphaproteobacteria</taxon>
        <taxon>Hyphomicrobiales</taxon>
        <taxon>Nitrobacteraceae</taxon>
        <taxon>Bradyrhizobium</taxon>
    </lineage>
</organism>
<dbReference type="Proteomes" id="UP000189796">
    <property type="component" value="Chromosome I"/>
</dbReference>
<reference evidence="2 3" key="1">
    <citation type="submission" date="2016-11" db="EMBL/GenBank/DDBJ databases">
        <authorList>
            <person name="Jaros S."/>
            <person name="Januszkiewicz K."/>
            <person name="Wedrychowicz H."/>
        </authorList>
    </citation>
    <scope>NUCLEOTIDE SEQUENCE [LARGE SCALE GENOMIC DNA]</scope>
    <source>
        <strain evidence="2 3">GAS138</strain>
    </source>
</reference>
<evidence type="ECO:0000313" key="2">
    <source>
        <dbReference type="EMBL" id="SHH61418.1"/>
    </source>
</evidence>
<proteinExistence type="predicted"/>
<protein>
    <submittedName>
        <fullName evidence="2">Uncharacterized protein</fullName>
    </submittedName>
</protein>
<evidence type="ECO:0000313" key="3">
    <source>
        <dbReference type="Proteomes" id="UP000189796"/>
    </source>
</evidence>
<dbReference type="EMBL" id="LT670817">
    <property type="protein sequence ID" value="SHH61418.1"/>
    <property type="molecule type" value="Genomic_DNA"/>
</dbReference>
<dbReference type="RefSeq" id="WP_079604026.1">
    <property type="nucleotide sequence ID" value="NZ_LT670817.1"/>
</dbReference>
<dbReference type="OrthoDB" id="7959514at2"/>
<keyword evidence="1" id="KW-0812">Transmembrane</keyword>
<sequence>MTFYSTAQQIARGSREQRGSHLIPILLGGAITAGAMALIAYLLWPTWEADGSSAPARLPVSVGATIFNVPTAAIRMKIQRHSGPQERVDLSFAYPSLEASDSPKHVSADTVEETIQPIDRIFLSIAAHHDSLAPDARVRTIYPRYLEQASTPGQDGLTRRAFRDGTPYGHEDLFFANTPDLTARCSRDSTTPGMCLSERRIDGADLTFRFPRSWLAQWRDVANAMDRLTAQMHGTGG</sequence>
<keyword evidence="1" id="KW-1133">Transmembrane helix</keyword>
<gene>
    <name evidence="2" type="ORF">SAMN05443248_5405</name>
</gene>
<feature type="transmembrane region" description="Helical" evidence="1">
    <location>
        <begin position="21"/>
        <end position="44"/>
    </location>
</feature>
<name>A0A1M5UEU3_9BRAD</name>